<feature type="region of interest" description="Disordered" evidence="1">
    <location>
        <begin position="1"/>
        <end position="27"/>
    </location>
</feature>
<protein>
    <submittedName>
        <fullName evidence="2">Uncharacterized protein</fullName>
    </submittedName>
</protein>
<evidence type="ECO:0000256" key="1">
    <source>
        <dbReference type="SAM" id="MobiDB-lite"/>
    </source>
</evidence>
<organism evidence="2 3">
    <name type="scientific">Solanum commersonii</name>
    <name type="common">Commerson's wild potato</name>
    <name type="synonym">Commerson's nightshade</name>
    <dbReference type="NCBI Taxonomy" id="4109"/>
    <lineage>
        <taxon>Eukaryota</taxon>
        <taxon>Viridiplantae</taxon>
        <taxon>Streptophyta</taxon>
        <taxon>Embryophyta</taxon>
        <taxon>Tracheophyta</taxon>
        <taxon>Spermatophyta</taxon>
        <taxon>Magnoliopsida</taxon>
        <taxon>eudicotyledons</taxon>
        <taxon>Gunneridae</taxon>
        <taxon>Pentapetalae</taxon>
        <taxon>asterids</taxon>
        <taxon>lamiids</taxon>
        <taxon>Solanales</taxon>
        <taxon>Solanaceae</taxon>
        <taxon>Solanoideae</taxon>
        <taxon>Solaneae</taxon>
        <taxon>Solanum</taxon>
    </lineage>
</organism>
<proteinExistence type="predicted"/>
<gene>
    <name evidence="2" type="ORF">H5410_002305</name>
</gene>
<sequence>MRIKKKDKSNTRMSSTTRRGEINDTNTFNKFEALVDLTDEKPKSTKKITNDLSTNESNKKETSKPWVEASFGKKSNGLDKTQAEELTKLADKQTENTSNIIVSIQSISSKDSQGIGIQPTSPENLVEIRKTKEPPDHKQSLLEDQVPAISVETESSSVANSTQINQDTANSKEINTKMKTDAIVEQLEVPNNEVDIGDDNELEHTTDTISIHNKGDISPRLLAKAKKDGKQIKKQR</sequence>
<keyword evidence="3" id="KW-1185">Reference proteome</keyword>
<feature type="region of interest" description="Disordered" evidence="1">
    <location>
        <begin position="152"/>
        <end position="173"/>
    </location>
</feature>
<feature type="region of interest" description="Disordered" evidence="1">
    <location>
        <begin position="39"/>
        <end position="75"/>
    </location>
</feature>
<dbReference type="EMBL" id="JACXVP010000001">
    <property type="protein sequence ID" value="KAG5630588.1"/>
    <property type="molecule type" value="Genomic_DNA"/>
</dbReference>
<dbReference type="Proteomes" id="UP000824120">
    <property type="component" value="Chromosome 1"/>
</dbReference>
<feature type="compositionally biased region" description="Polar residues" evidence="1">
    <location>
        <begin position="11"/>
        <end position="27"/>
    </location>
</feature>
<comment type="caution">
    <text evidence="2">The sequence shown here is derived from an EMBL/GenBank/DDBJ whole genome shotgun (WGS) entry which is preliminary data.</text>
</comment>
<dbReference type="AlphaFoldDB" id="A0A9J6B1Q8"/>
<evidence type="ECO:0000313" key="3">
    <source>
        <dbReference type="Proteomes" id="UP000824120"/>
    </source>
</evidence>
<name>A0A9J6B1Q8_SOLCO</name>
<feature type="compositionally biased region" description="Basic and acidic residues" evidence="1">
    <location>
        <begin position="225"/>
        <end position="236"/>
    </location>
</feature>
<accession>A0A9J6B1Q8</accession>
<feature type="region of interest" description="Disordered" evidence="1">
    <location>
        <begin position="206"/>
        <end position="236"/>
    </location>
</feature>
<reference evidence="2 3" key="1">
    <citation type="submission" date="2020-09" db="EMBL/GenBank/DDBJ databases">
        <title>De no assembly of potato wild relative species, Solanum commersonii.</title>
        <authorList>
            <person name="Cho K."/>
        </authorList>
    </citation>
    <scope>NUCLEOTIDE SEQUENCE [LARGE SCALE GENOMIC DNA]</scope>
    <source>
        <strain evidence="2">LZ3.2</strain>
        <tissue evidence="2">Leaf</tissue>
    </source>
</reference>
<evidence type="ECO:0000313" key="2">
    <source>
        <dbReference type="EMBL" id="KAG5630588.1"/>
    </source>
</evidence>